<dbReference type="SUPFAM" id="SSF54637">
    <property type="entry name" value="Thioesterase/thiol ester dehydrase-isomerase"/>
    <property type="match status" value="1"/>
</dbReference>
<name>A0A1E3JEH4_9TREE</name>
<dbReference type="InterPro" id="IPR029069">
    <property type="entry name" value="HotDog_dom_sf"/>
</dbReference>
<dbReference type="InterPro" id="IPR052741">
    <property type="entry name" value="Mitochondrial_HTD2"/>
</dbReference>
<evidence type="ECO:0000256" key="1">
    <source>
        <dbReference type="SAM" id="MobiDB-lite"/>
    </source>
</evidence>
<dbReference type="PANTHER" id="PTHR28152">
    <property type="entry name" value="HYDROXYACYL-THIOESTER DEHYDRATASE TYPE 2, MITOCHONDRIAL"/>
    <property type="match status" value="1"/>
</dbReference>
<feature type="region of interest" description="Disordered" evidence="1">
    <location>
        <begin position="146"/>
        <end position="170"/>
    </location>
</feature>
<dbReference type="Gene3D" id="3.10.129.10">
    <property type="entry name" value="Hotdog Thioesterase"/>
    <property type="match status" value="1"/>
</dbReference>
<reference evidence="2 3" key="1">
    <citation type="submission" date="2016-06" db="EMBL/GenBank/DDBJ databases">
        <title>Evolution of pathogenesis and genome organization in the Tremellales.</title>
        <authorList>
            <person name="Cuomo C."/>
            <person name="Litvintseva A."/>
            <person name="Heitman J."/>
            <person name="Chen Y."/>
            <person name="Sun S."/>
            <person name="Springer D."/>
            <person name="Dromer F."/>
            <person name="Young S."/>
            <person name="Zeng Q."/>
            <person name="Chapman S."/>
            <person name="Gujja S."/>
            <person name="Saif S."/>
            <person name="Birren B."/>
        </authorList>
    </citation>
    <scope>NUCLEOTIDE SEQUENCE [LARGE SCALE GENOMIC DNA]</scope>
    <source>
        <strain evidence="2 3">CBS 6273</strain>
    </source>
</reference>
<comment type="caution">
    <text evidence="2">The sequence shown here is derived from an EMBL/GenBank/DDBJ whole genome shotgun (WGS) entry which is preliminary data.</text>
</comment>
<evidence type="ECO:0008006" key="4">
    <source>
        <dbReference type="Google" id="ProtNLM"/>
    </source>
</evidence>
<sequence>MSIFNLLHPFFTLTFVPMLQRSMNPLYRSQRPSTRTLFPRRIHTPPSLQQWIDHITARSPQRSHDILDPDRASQLQRALPTRQGGGYIDDLPGGAVLPPAHHLVYFRPRPMLRDLGEDGSATELNPPAPFLRRMWAGGEFQWPSLSPPATLSSSPPSFSPPSSFSSSSSPANVLKVGELVTQVLTIPKVEYKKGKVFVHQERVLYPGSVRSDELTLGGNGWAVKETRIHVFQTAEERPTDKPSSPSPTSSPPAPPSISTPDPIYTHTYTPTTPLLFLFSALTHNPHKIHYDHPFSVSHQHQKGTLVHGPLSALILVEIADSVARQGTEGGDKAKRMVGFEYRATGAMVVDREVVTSAWWEGEVLALESRQGGKVGMKARARFV</sequence>
<dbReference type="AlphaFoldDB" id="A0A1E3JEH4"/>
<dbReference type="OrthoDB" id="3257538at2759"/>
<dbReference type="EMBL" id="MEKH01000012">
    <property type="protein sequence ID" value="ODN99280.1"/>
    <property type="molecule type" value="Genomic_DNA"/>
</dbReference>
<gene>
    <name evidence="2" type="ORF">I350_07443</name>
</gene>
<proteinExistence type="predicted"/>
<feature type="region of interest" description="Disordered" evidence="1">
    <location>
        <begin position="234"/>
        <end position="264"/>
    </location>
</feature>
<accession>A0A1E3JEH4</accession>
<dbReference type="GO" id="GO:0005739">
    <property type="term" value="C:mitochondrion"/>
    <property type="evidence" value="ECO:0007669"/>
    <property type="project" value="TreeGrafter"/>
</dbReference>
<dbReference type="Proteomes" id="UP000095149">
    <property type="component" value="Unassembled WGS sequence"/>
</dbReference>
<dbReference type="PANTHER" id="PTHR28152:SF1">
    <property type="entry name" value="HYDROXYACYL-THIOESTER DEHYDRATASE TYPE 2, MITOCHONDRIAL"/>
    <property type="match status" value="1"/>
</dbReference>
<evidence type="ECO:0000313" key="3">
    <source>
        <dbReference type="Proteomes" id="UP000095149"/>
    </source>
</evidence>
<evidence type="ECO:0000313" key="2">
    <source>
        <dbReference type="EMBL" id="ODN99280.1"/>
    </source>
</evidence>
<protein>
    <recommendedName>
        <fullName evidence="4">Mesaconyl-C4 CoA hydratase</fullName>
    </recommendedName>
</protein>
<feature type="compositionally biased region" description="Pro residues" evidence="1">
    <location>
        <begin position="244"/>
        <end position="257"/>
    </location>
</feature>
<dbReference type="GO" id="GO:0019171">
    <property type="term" value="F:(3R)-hydroxyacyl-[acyl-carrier-protein] dehydratase activity"/>
    <property type="evidence" value="ECO:0007669"/>
    <property type="project" value="TreeGrafter"/>
</dbReference>
<organism evidence="2 3">
    <name type="scientific">Cryptococcus amylolentus CBS 6273</name>
    <dbReference type="NCBI Taxonomy" id="1296118"/>
    <lineage>
        <taxon>Eukaryota</taxon>
        <taxon>Fungi</taxon>
        <taxon>Dikarya</taxon>
        <taxon>Basidiomycota</taxon>
        <taxon>Agaricomycotina</taxon>
        <taxon>Tremellomycetes</taxon>
        <taxon>Tremellales</taxon>
        <taxon>Cryptococcaceae</taxon>
        <taxon>Cryptococcus</taxon>
    </lineage>
</organism>